<keyword evidence="2 3" id="KW-0456">Lyase</keyword>
<dbReference type="GO" id="GO:0016852">
    <property type="term" value="F:sirohydrochlorin cobaltochelatase activity"/>
    <property type="evidence" value="ECO:0007669"/>
    <property type="project" value="UniProtKB-EC"/>
</dbReference>
<dbReference type="SUPFAM" id="SSF53800">
    <property type="entry name" value="Chelatase"/>
    <property type="match status" value="1"/>
</dbReference>
<sequence length="134" mass="15114">MPYSSYPSTALLLIAHGSRRQEANDDLLRLAKMMREKNLFSLVEVSYLEVVEPTIPQGVAKCVEKDIQEVIMFPYFLSAGDHVTKDLQQFCNQFSKEYPAVQFHLCPPLGLHPLMLEIVISRIAEGVSNSSRST</sequence>
<protein>
    <submittedName>
        <fullName evidence="3">Sirohydrochlorin cobaltochelatase CbiX(Small)</fullName>
        <ecNumber evidence="3">4.99.1.3</ecNumber>
    </submittedName>
</protein>
<evidence type="ECO:0000313" key="3">
    <source>
        <dbReference type="EMBL" id="VAX40055.1"/>
    </source>
</evidence>
<dbReference type="PANTHER" id="PTHR33542:SF3">
    <property type="entry name" value="SIROHYDROCHLORIN FERROCHELATASE, CHLOROPLASTIC"/>
    <property type="match status" value="1"/>
</dbReference>
<dbReference type="GO" id="GO:0046872">
    <property type="term" value="F:metal ion binding"/>
    <property type="evidence" value="ECO:0007669"/>
    <property type="project" value="UniProtKB-KW"/>
</dbReference>
<organism evidence="3">
    <name type="scientific">hydrothermal vent metagenome</name>
    <dbReference type="NCBI Taxonomy" id="652676"/>
    <lineage>
        <taxon>unclassified sequences</taxon>
        <taxon>metagenomes</taxon>
        <taxon>ecological metagenomes</taxon>
    </lineage>
</organism>
<dbReference type="InterPro" id="IPR050963">
    <property type="entry name" value="Sirohydro_Cobaltochel/CbiX"/>
</dbReference>
<dbReference type="EMBL" id="UOGL01000397">
    <property type="protein sequence ID" value="VAX40055.1"/>
    <property type="molecule type" value="Genomic_DNA"/>
</dbReference>
<dbReference type="AlphaFoldDB" id="A0A3B1E392"/>
<dbReference type="CDD" id="cd03416">
    <property type="entry name" value="CbiX_SirB_N"/>
    <property type="match status" value="1"/>
</dbReference>
<reference evidence="3" key="1">
    <citation type="submission" date="2018-06" db="EMBL/GenBank/DDBJ databases">
        <authorList>
            <person name="Zhirakovskaya E."/>
        </authorList>
    </citation>
    <scope>NUCLEOTIDE SEQUENCE</scope>
</reference>
<dbReference type="Pfam" id="PF01903">
    <property type="entry name" value="CbiX"/>
    <property type="match status" value="1"/>
</dbReference>
<proteinExistence type="predicted"/>
<dbReference type="PANTHER" id="PTHR33542">
    <property type="entry name" value="SIROHYDROCHLORIN FERROCHELATASE, CHLOROPLASTIC"/>
    <property type="match status" value="1"/>
</dbReference>
<dbReference type="InterPro" id="IPR002762">
    <property type="entry name" value="CbiX-like"/>
</dbReference>
<accession>A0A3B1E392</accession>
<evidence type="ECO:0000256" key="2">
    <source>
        <dbReference type="ARBA" id="ARBA00023239"/>
    </source>
</evidence>
<evidence type="ECO:0000256" key="1">
    <source>
        <dbReference type="ARBA" id="ARBA00022723"/>
    </source>
</evidence>
<dbReference type="EC" id="4.99.1.3" evidence="3"/>
<keyword evidence="1" id="KW-0479">Metal-binding</keyword>
<name>A0A3B1E392_9ZZZZ</name>
<gene>
    <name evidence="3" type="ORF">MNBD_PLANCTO02-2771</name>
</gene>
<dbReference type="Gene3D" id="3.40.50.1400">
    <property type="match status" value="1"/>
</dbReference>